<evidence type="ECO:0000259" key="14">
    <source>
        <dbReference type="PROSITE" id="PS50836"/>
    </source>
</evidence>
<evidence type="ECO:0000256" key="12">
    <source>
        <dbReference type="SAM" id="MobiDB-lite"/>
    </source>
</evidence>
<comment type="cofactor">
    <cofactor evidence="1">
        <name>heme b</name>
        <dbReference type="ChEBI" id="CHEBI:60344"/>
    </cofactor>
</comment>
<feature type="transmembrane region" description="Helical" evidence="13">
    <location>
        <begin position="458"/>
        <end position="481"/>
    </location>
</feature>
<evidence type="ECO:0000256" key="2">
    <source>
        <dbReference type="ARBA" id="ARBA00004141"/>
    </source>
</evidence>
<dbReference type="PROSITE" id="PS50939">
    <property type="entry name" value="CYTOCHROME_B561"/>
    <property type="match status" value="1"/>
</dbReference>
<feature type="transmembrane region" description="Helical" evidence="13">
    <location>
        <begin position="358"/>
        <end position="376"/>
    </location>
</feature>
<dbReference type="AlphaFoldDB" id="A0A061GIA6"/>
<evidence type="ECO:0000313" key="17">
    <source>
        <dbReference type="Proteomes" id="UP000026915"/>
    </source>
</evidence>
<dbReference type="Pfam" id="PF04526">
    <property type="entry name" value="DUF568"/>
    <property type="match status" value="1"/>
</dbReference>
<comment type="function">
    <text evidence="11">May act as a catecholamine-responsive trans-membrane electron transporter.</text>
</comment>
<evidence type="ECO:0000256" key="7">
    <source>
        <dbReference type="ARBA" id="ARBA00022729"/>
    </source>
</evidence>
<dbReference type="HOGENOM" id="CLU_036675_1_1_1"/>
<keyword evidence="4" id="KW-0349">Heme</keyword>
<reference evidence="16 17" key="1">
    <citation type="journal article" date="2013" name="Genome Biol.">
        <title>The genome sequence of the most widely cultivated cacao type and its use to identify candidate genes regulating pod color.</title>
        <authorList>
            <person name="Motamayor J.C."/>
            <person name="Mockaitis K."/>
            <person name="Schmutz J."/>
            <person name="Haiminen N."/>
            <person name="Iii D.L."/>
            <person name="Cornejo O."/>
            <person name="Findley S.D."/>
            <person name="Zheng P."/>
            <person name="Utro F."/>
            <person name="Royaert S."/>
            <person name="Saski C."/>
            <person name="Jenkins J."/>
            <person name="Podicheti R."/>
            <person name="Zhao M."/>
            <person name="Scheffler B.E."/>
            <person name="Stack J.C."/>
            <person name="Feltus F.A."/>
            <person name="Mustiga G.M."/>
            <person name="Amores F."/>
            <person name="Phillips W."/>
            <person name="Marelli J.P."/>
            <person name="May G.D."/>
            <person name="Shapiro H."/>
            <person name="Ma J."/>
            <person name="Bustamante C.D."/>
            <person name="Schnell R.J."/>
            <person name="Main D."/>
            <person name="Gilbert D."/>
            <person name="Parida L."/>
            <person name="Kuhn D.N."/>
        </authorList>
    </citation>
    <scope>NUCLEOTIDE SEQUENCE [LARGE SCALE GENOMIC DNA]</scope>
    <source>
        <strain evidence="17">cv. Matina 1-6</strain>
    </source>
</reference>
<evidence type="ECO:0000256" key="1">
    <source>
        <dbReference type="ARBA" id="ARBA00001970"/>
    </source>
</evidence>
<sequence>MGSLVSNNCEAKLTLASNYKQKCCQRNITNSANGLSNMTEEGDGEMTRNCSSSSKLGQDECKWDGPYGATNAAGKDLVGVVLTWEKHLSNLIPNPQQIPSSLAFSSFSCFDLVNQVWEPGIFLGSFAQRNAFHHLSGKHIAVPFSLRDLVAMARMLFKLVLSLSLFVSLILSSNAQTCAKYAFSSNRVFRSCTDLPVLNSFLHYNYDSSGKLEIAYRHTGITSSRWVAWAINPTSTGMVGSQALVAYQQTDGSMRAYKSPITQYQTQLREGDLSFDVSALSATYANSEIIIFATLELSNNGTTLNQVWQEGALSGNTPQMHATSGANVQSMGTLNLVSGEAGAAGGGSSRLRKRNIHGVLNTVSWGILMPIGAIIARYLKVFKSADPAWFYLHASCQFSAYVVGVAGWGTGLKLGSESPGIQYDAHRTIGIILFCLATLQVFALLLRPKPDHKLRFYWNIYHHLVGYTVIILSVINIFKGFDILKPEKKWKNAYIGVIVALAFNAVMLEAYTWFVVVRRKRSESAGKMPHGVNGANGNGVNSRGARPQQA</sequence>
<accession>A0A061GIA6</accession>
<evidence type="ECO:0000256" key="8">
    <source>
        <dbReference type="ARBA" id="ARBA00022982"/>
    </source>
</evidence>
<dbReference type="Proteomes" id="UP000026915">
    <property type="component" value="Chromosome 6"/>
</dbReference>
<comment type="subcellular location">
    <subcellularLocation>
        <location evidence="2">Membrane</location>
        <topology evidence="2">Multi-pass membrane protein</topology>
    </subcellularLocation>
</comment>
<dbReference type="CDD" id="cd08760">
    <property type="entry name" value="Cyt_b561_FRRS1_like"/>
    <property type="match status" value="1"/>
</dbReference>
<dbReference type="FunFam" id="1.20.120.1770:FF:000007">
    <property type="entry name" value="Cytochrome b561 and DOMON domain-containing protein"/>
    <property type="match status" value="1"/>
</dbReference>
<dbReference type="InterPro" id="IPR045265">
    <property type="entry name" value="AIR12_DOMON"/>
</dbReference>
<keyword evidence="4" id="KW-0408">Iron</keyword>
<evidence type="ECO:0000256" key="9">
    <source>
        <dbReference type="ARBA" id="ARBA00022989"/>
    </source>
</evidence>
<dbReference type="InParanoid" id="A0A061GIA6"/>
<dbReference type="FunCoup" id="A0A061GIA6">
    <property type="interactions" value="178"/>
</dbReference>
<dbReference type="Gene3D" id="1.20.120.1770">
    <property type="match status" value="1"/>
</dbReference>
<gene>
    <name evidence="16" type="ORF">TCM_030376</name>
</gene>
<dbReference type="Pfam" id="PF03188">
    <property type="entry name" value="Cytochrom_B561"/>
    <property type="match status" value="1"/>
</dbReference>
<feature type="region of interest" description="Disordered" evidence="12">
    <location>
        <begin position="527"/>
        <end position="550"/>
    </location>
</feature>
<feature type="domain" description="DOMON" evidence="14">
    <location>
        <begin position="198"/>
        <end position="311"/>
    </location>
</feature>
<evidence type="ECO:0000259" key="15">
    <source>
        <dbReference type="PROSITE" id="PS50939"/>
    </source>
</evidence>
<dbReference type="STRING" id="3641.A0A061GIA6"/>
<feature type="transmembrane region" description="Helical" evidence="13">
    <location>
        <begin position="388"/>
        <end position="408"/>
    </location>
</feature>
<keyword evidence="10 13" id="KW-0472">Membrane</keyword>
<dbReference type="PROSITE" id="PS50836">
    <property type="entry name" value="DOMON"/>
    <property type="match status" value="1"/>
</dbReference>
<dbReference type="GO" id="GO:0046872">
    <property type="term" value="F:metal ion binding"/>
    <property type="evidence" value="ECO:0007669"/>
    <property type="project" value="UniProtKB-KW"/>
</dbReference>
<dbReference type="EMBL" id="CM001884">
    <property type="protein sequence ID" value="EOY28902.1"/>
    <property type="molecule type" value="Genomic_DNA"/>
</dbReference>
<dbReference type="PANTHER" id="PTHR23130">
    <property type="entry name" value="CYTOCHROME B561 AND DOMON DOMAIN-CONTAINING PROTEIN"/>
    <property type="match status" value="1"/>
</dbReference>
<dbReference type="OMA" id="KPEKKWK"/>
<evidence type="ECO:0000256" key="4">
    <source>
        <dbReference type="ARBA" id="ARBA00022617"/>
    </source>
</evidence>
<dbReference type="SMART" id="SM00665">
    <property type="entry name" value="B561"/>
    <property type="match status" value="1"/>
</dbReference>
<evidence type="ECO:0000256" key="13">
    <source>
        <dbReference type="SAM" id="Phobius"/>
    </source>
</evidence>
<evidence type="ECO:0000313" key="16">
    <source>
        <dbReference type="EMBL" id="EOY28902.1"/>
    </source>
</evidence>
<name>A0A061GIA6_THECC</name>
<dbReference type="GO" id="GO:0016020">
    <property type="term" value="C:membrane"/>
    <property type="evidence" value="ECO:0007669"/>
    <property type="project" value="UniProtKB-SubCell"/>
</dbReference>
<evidence type="ECO:0000256" key="10">
    <source>
        <dbReference type="ARBA" id="ARBA00023136"/>
    </source>
</evidence>
<feature type="transmembrane region" description="Helical" evidence="13">
    <location>
        <begin position="493"/>
        <end position="517"/>
    </location>
</feature>
<keyword evidence="5 13" id="KW-0812">Transmembrane</keyword>
<keyword evidence="6" id="KW-0479">Metal-binding</keyword>
<dbReference type="PANTHER" id="PTHR23130:SF167">
    <property type="entry name" value="CYTOCHROME B561 AND DOMON DOMAIN-CONTAINING PROTEIN"/>
    <property type="match status" value="1"/>
</dbReference>
<dbReference type="InterPro" id="IPR006593">
    <property type="entry name" value="Cyt_b561/ferric_Rdtase_TM"/>
</dbReference>
<dbReference type="Gramene" id="EOY28902">
    <property type="protein sequence ID" value="EOY28902"/>
    <property type="gene ID" value="TCM_030376"/>
</dbReference>
<feature type="transmembrane region" description="Helical" evidence="13">
    <location>
        <begin position="428"/>
        <end position="446"/>
    </location>
</feature>
<evidence type="ECO:0000256" key="3">
    <source>
        <dbReference type="ARBA" id="ARBA00022448"/>
    </source>
</evidence>
<dbReference type="InterPro" id="IPR005018">
    <property type="entry name" value="DOMON_domain"/>
</dbReference>
<dbReference type="CDD" id="cd09629">
    <property type="entry name" value="DOMON_CIL1_like"/>
    <property type="match status" value="1"/>
</dbReference>
<proteinExistence type="predicted"/>
<dbReference type="eggNOG" id="KOG4293">
    <property type="taxonomic scope" value="Eukaryota"/>
</dbReference>
<organism evidence="16 17">
    <name type="scientific">Theobroma cacao</name>
    <name type="common">Cacao</name>
    <name type="synonym">Cocoa</name>
    <dbReference type="NCBI Taxonomy" id="3641"/>
    <lineage>
        <taxon>Eukaryota</taxon>
        <taxon>Viridiplantae</taxon>
        <taxon>Streptophyta</taxon>
        <taxon>Embryophyta</taxon>
        <taxon>Tracheophyta</taxon>
        <taxon>Spermatophyta</taxon>
        <taxon>Magnoliopsida</taxon>
        <taxon>eudicotyledons</taxon>
        <taxon>Gunneridae</taxon>
        <taxon>Pentapetalae</taxon>
        <taxon>rosids</taxon>
        <taxon>malvids</taxon>
        <taxon>Malvales</taxon>
        <taxon>Malvaceae</taxon>
        <taxon>Byttnerioideae</taxon>
        <taxon>Theobroma</taxon>
    </lineage>
</organism>
<evidence type="ECO:0000256" key="6">
    <source>
        <dbReference type="ARBA" id="ARBA00022723"/>
    </source>
</evidence>
<evidence type="ECO:0000256" key="11">
    <source>
        <dbReference type="ARBA" id="ARBA00053871"/>
    </source>
</evidence>
<keyword evidence="9 13" id="KW-1133">Transmembrane helix</keyword>
<feature type="domain" description="Cytochrome b561" evidence="15">
    <location>
        <begin position="317"/>
        <end position="517"/>
    </location>
</feature>
<keyword evidence="7" id="KW-0732">Signal</keyword>
<feature type="compositionally biased region" description="Low complexity" evidence="12">
    <location>
        <begin position="531"/>
        <end position="550"/>
    </location>
</feature>
<keyword evidence="3" id="KW-0813">Transport</keyword>
<evidence type="ECO:0000256" key="5">
    <source>
        <dbReference type="ARBA" id="ARBA00022692"/>
    </source>
</evidence>
<keyword evidence="8" id="KW-0249">Electron transport</keyword>
<protein>
    <submittedName>
        <fullName evidence="16">Auxin-responsive family protein</fullName>
    </submittedName>
</protein>
<keyword evidence="17" id="KW-1185">Reference proteome</keyword>